<dbReference type="InterPro" id="IPR035437">
    <property type="entry name" value="SNase_OB-fold_sf"/>
</dbReference>
<dbReference type="AlphaFoldDB" id="A0A2U2J6R5"/>
<keyword evidence="2" id="KW-1185">Reference proteome</keyword>
<evidence type="ECO:0000313" key="2">
    <source>
        <dbReference type="Proteomes" id="UP000245916"/>
    </source>
</evidence>
<proteinExistence type="predicted"/>
<dbReference type="SUPFAM" id="SSF50199">
    <property type="entry name" value="Staphylococcal nuclease"/>
    <property type="match status" value="1"/>
</dbReference>
<gene>
    <name evidence="1" type="ORF">DF286_11965</name>
</gene>
<evidence type="ECO:0000313" key="1">
    <source>
        <dbReference type="EMBL" id="PWG03992.1"/>
    </source>
</evidence>
<dbReference type="EMBL" id="QFFF01000001">
    <property type="protein sequence ID" value="PWG03992.1"/>
    <property type="molecule type" value="Genomic_DNA"/>
</dbReference>
<protein>
    <submittedName>
        <fullName evidence="1">Nuclease</fullName>
    </submittedName>
</protein>
<name>A0A2U2J6R5_9SPHN</name>
<comment type="caution">
    <text evidence="1">The sequence shown here is derived from an EMBL/GenBank/DDBJ whole genome shotgun (WGS) entry which is preliminary data.</text>
</comment>
<sequence>MSTGRLDGPAARDRFSCTVTTVHDGDGPIWCAEGPKIRLTAIAARELDETCSPGHPCPSATGAAAQAALEDLALGHVLQCQKTGTSYGRVTAWCWREDGLELNCAMVEGGWALRWDKFDPDDRMCG</sequence>
<organism evidence="1 2">
    <name type="scientific">Allosphingosinicella humi</name>
    <dbReference type="NCBI Taxonomy" id="2068657"/>
    <lineage>
        <taxon>Bacteria</taxon>
        <taxon>Pseudomonadati</taxon>
        <taxon>Pseudomonadota</taxon>
        <taxon>Alphaproteobacteria</taxon>
        <taxon>Sphingomonadales</taxon>
        <taxon>Sphingomonadaceae</taxon>
        <taxon>Allosphingosinicella</taxon>
    </lineage>
</organism>
<dbReference type="Proteomes" id="UP000245916">
    <property type="component" value="Unassembled WGS sequence"/>
</dbReference>
<accession>A0A2U2J6R5</accession>
<dbReference type="Gene3D" id="2.40.50.90">
    <property type="match status" value="1"/>
</dbReference>
<reference evidence="1 2" key="1">
    <citation type="submission" date="2018-05" db="EMBL/GenBank/DDBJ databases">
        <title>Genome of Sphingosinicella humi QZX222.</title>
        <authorList>
            <person name="Qiao Z."/>
            <person name="Wang G."/>
        </authorList>
    </citation>
    <scope>NUCLEOTIDE SEQUENCE [LARGE SCALE GENOMIC DNA]</scope>
    <source>
        <strain evidence="1 2">QZX222</strain>
    </source>
</reference>